<reference evidence="2 3" key="1">
    <citation type="submission" date="2016-07" db="EMBL/GenBank/DDBJ databases">
        <title>Pervasive Adenine N6-methylation of Active Genes in Fungi.</title>
        <authorList>
            <consortium name="DOE Joint Genome Institute"/>
            <person name="Mondo S.J."/>
            <person name="Dannebaum R.O."/>
            <person name="Kuo R.C."/>
            <person name="Labutti K."/>
            <person name="Haridas S."/>
            <person name="Kuo A."/>
            <person name="Salamov A."/>
            <person name="Ahrendt S.R."/>
            <person name="Lipzen A."/>
            <person name="Sullivan W."/>
            <person name="Andreopoulos W.B."/>
            <person name="Clum A."/>
            <person name="Lindquist E."/>
            <person name="Daum C."/>
            <person name="Ramamoorthy G.K."/>
            <person name="Gryganskyi A."/>
            <person name="Culley D."/>
            <person name="Magnuson J.K."/>
            <person name="James T.Y."/>
            <person name="O'Malley M.A."/>
            <person name="Stajich J.E."/>
            <person name="Spatafora J.W."/>
            <person name="Visel A."/>
            <person name="Grigoriev I.V."/>
        </authorList>
    </citation>
    <scope>NUCLEOTIDE SEQUENCE [LARGE SCALE GENOMIC DNA]</scope>
    <source>
        <strain evidence="2 3">JEL800</strain>
    </source>
</reference>
<gene>
    <name evidence="2" type="ORF">BCR33DRAFT_713114</name>
</gene>
<dbReference type="AlphaFoldDB" id="A0A1Y2CTX2"/>
<organism evidence="2 3">
    <name type="scientific">Rhizoclosmatium globosum</name>
    <dbReference type="NCBI Taxonomy" id="329046"/>
    <lineage>
        <taxon>Eukaryota</taxon>
        <taxon>Fungi</taxon>
        <taxon>Fungi incertae sedis</taxon>
        <taxon>Chytridiomycota</taxon>
        <taxon>Chytridiomycota incertae sedis</taxon>
        <taxon>Chytridiomycetes</taxon>
        <taxon>Chytridiales</taxon>
        <taxon>Chytriomycetaceae</taxon>
        <taxon>Rhizoclosmatium</taxon>
    </lineage>
</organism>
<feature type="region of interest" description="Disordered" evidence="1">
    <location>
        <begin position="1"/>
        <end position="65"/>
    </location>
</feature>
<accession>A0A1Y2CTX2</accession>
<protein>
    <submittedName>
        <fullName evidence="2">Uncharacterized protein</fullName>
    </submittedName>
</protein>
<evidence type="ECO:0000313" key="2">
    <source>
        <dbReference type="EMBL" id="ORY50284.1"/>
    </source>
</evidence>
<dbReference type="EMBL" id="MCGO01000007">
    <property type="protein sequence ID" value="ORY50284.1"/>
    <property type="molecule type" value="Genomic_DNA"/>
</dbReference>
<evidence type="ECO:0000313" key="3">
    <source>
        <dbReference type="Proteomes" id="UP000193642"/>
    </source>
</evidence>
<feature type="compositionally biased region" description="Polar residues" evidence="1">
    <location>
        <begin position="26"/>
        <end position="37"/>
    </location>
</feature>
<evidence type="ECO:0000256" key="1">
    <source>
        <dbReference type="SAM" id="MobiDB-lite"/>
    </source>
</evidence>
<proteinExistence type="predicted"/>
<dbReference type="Proteomes" id="UP000193642">
    <property type="component" value="Unassembled WGS sequence"/>
</dbReference>
<name>A0A1Y2CTX2_9FUNG</name>
<keyword evidence="3" id="KW-1185">Reference proteome</keyword>
<sequence>MRTPTSKGNNPALPKKAADRAFKSVPRNSLPNSSATSLDAPIQGVADETSELKTTPLKRQKLGRHEPALLRKVTYPTRENVTSNIKLKKDPFHRHATAAVRIKKNESLNGLRLKLSSLKRKKTSKKEVALNEAVVANFRKGPTPNPSIHTVTLFRVSEALLNTLKRQLGMMFGMFTR</sequence>
<comment type="caution">
    <text evidence="2">The sequence shown here is derived from an EMBL/GenBank/DDBJ whole genome shotgun (WGS) entry which is preliminary data.</text>
</comment>